<dbReference type="InterPro" id="IPR041222">
    <property type="entry name" value="PriA_3primeBD"/>
</dbReference>
<dbReference type="GO" id="GO:0003677">
    <property type="term" value="F:DNA binding"/>
    <property type="evidence" value="ECO:0007669"/>
    <property type="project" value="UniProtKB-UniRule"/>
</dbReference>
<keyword evidence="1 12" id="KW-0639">Primosome</keyword>
<accession>L7VY92</accession>
<dbReference type="GO" id="GO:0006302">
    <property type="term" value="P:double-strand break repair"/>
    <property type="evidence" value="ECO:0007669"/>
    <property type="project" value="InterPro"/>
</dbReference>
<evidence type="ECO:0000259" key="14">
    <source>
        <dbReference type="PROSITE" id="PS51194"/>
    </source>
</evidence>
<dbReference type="InterPro" id="IPR041236">
    <property type="entry name" value="PriA_C"/>
</dbReference>
<evidence type="ECO:0000256" key="5">
    <source>
        <dbReference type="ARBA" id="ARBA00022801"/>
    </source>
</evidence>
<name>L7VY92_9BACT</name>
<evidence type="ECO:0000256" key="1">
    <source>
        <dbReference type="ARBA" id="ARBA00022515"/>
    </source>
</evidence>
<evidence type="ECO:0000313" key="15">
    <source>
        <dbReference type="EMBL" id="AGC72058.1"/>
    </source>
</evidence>
<dbReference type="InterPro" id="IPR027417">
    <property type="entry name" value="P-loop_NTPase"/>
</dbReference>
<feature type="binding site" evidence="12">
    <location>
        <position position="492"/>
    </location>
    <ligand>
        <name>Zn(2+)</name>
        <dbReference type="ChEBI" id="CHEBI:29105"/>
        <label>2</label>
    </ligand>
</feature>
<dbReference type="EMBL" id="JX649891">
    <property type="protein sequence ID" value="AGC72058.1"/>
    <property type="molecule type" value="Genomic_DNA"/>
</dbReference>
<comment type="similarity">
    <text evidence="12">Belongs to the helicase family. PriA subfamily.</text>
</comment>
<dbReference type="InterPro" id="IPR005259">
    <property type="entry name" value="PriA"/>
</dbReference>
<comment type="catalytic activity">
    <reaction evidence="12">
        <text>Couples ATP hydrolysis with the unwinding of duplex DNA by translocating in the 3'-5' direction.</text>
        <dbReference type="EC" id="5.6.2.4"/>
    </reaction>
</comment>
<feature type="binding site" evidence="12">
    <location>
        <position position="508"/>
    </location>
    <ligand>
        <name>Zn(2+)</name>
        <dbReference type="ChEBI" id="CHEBI:29105"/>
        <label>1</label>
    </ligand>
</feature>
<dbReference type="Pfam" id="PF17764">
    <property type="entry name" value="PriA_3primeBD"/>
    <property type="match status" value="1"/>
</dbReference>
<evidence type="ECO:0000256" key="9">
    <source>
        <dbReference type="ARBA" id="ARBA00023125"/>
    </source>
</evidence>
<sequence length="760" mass="84712">MNSNQGKFDFAETPEWLNAANDDVMVADVVFNLPLERPYSYAIPDAIRDRIQAGQRVKAPLGRGNRSVVGYCVAVRPADQSQRVLKPITELLDSAPLLDERMLELTRWIGERYLCGWGQVLDSVIPAGVRRKSGTREVQSFVLTPVNEERLASTRLSRQQKAVLEILQKSDGPITATDLCERAGCGPGPLTSLRKKGLITALRIRSDITGDEIGTYEQQQDLQLNEQQQYALDRILRPIRASEYETLLLHGVTGSGKTEVYIRAIREVVSYGRQAIVLVPEISLTPQTIRRFRSRFNSVAVLHSHMSDAERHWQWQQIASGDIEVVVGARSAVFAPTPNLGLIVIDEEHEPSFKQDSTPRYHAREVARQRCLEEKVPLILGSATPTLESWLRAQRKTDTLVSMPSRVAERPLPPVVVVDTRDDPRIKRGSSIGRALFQAITRALNDKGQVILFLNLRGYSPTVWCRTCGAGIKCPNCDVTLTWHRDRQAAVCHSCDYEIPPPKVCPTCESPAVRFLGTGTQKLDEEVRNTFPDARVLRMDSDSMQKPGSHDEALDKFRHGDVEILLGTQMIAKGLDFPNVTLVGVVDADTMLRQPDMRAAERTFQLIAQVAGRTGRGERGGRVLVQTTSPQDPAVKFASTHDYIGFAQHELAERHDGGAPPFSHVARVIFRGPDEDRVRRTARDIADKLRAARQGATQEVRILGAAPAPVVRLRTLWRFHLQIAGKTPELVRELWQAVESTLTLPDGVELAVDVDPMNSR</sequence>
<gene>
    <name evidence="12" type="primary">priA</name>
</gene>
<keyword evidence="3 12" id="KW-0479">Metal-binding</keyword>
<evidence type="ECO:0000259" key="13">
    <source>
        <dbReference type="PROSITE" id="PS51192"/>
    </source>
</evidence>
<feature type="domain" description="Helicase C-terminal" evidence="14">
    <location>
        <begin position="500"/>
        <end position="659"/>
    </location>
</feature>
<keyword evidence="5 12" id="KW-0378">Hydrolase</keyword>
<evidence type="ECO:0000256" key="4">
    <source>
        <dbReference type="ARBA" id="ARBA00022741"/>
    </source>
</evidence>
<dbReference type="SMART" id="SM00487">
    <property type="entry name" value="DEXDc"/>
    <property type="match status" value="1"/>
</dbReference>
<dbReference type="PANTHER" id="PTHR30580">
    <property type="entry name" value="PRIMOSOMAL PROTEIN N"/>
    <property type="match status" value="1"/>
</dbReference>
<evidence type="ECO:0000256" key="8">
    <source>
        <dbReference type="ARBA" id="ARBA00022840"/>
    </source>
</evidence>
<dbReference type="PROSITE" id="PS51192">
    <property type="entry name" value="HELICASE_ATP_BIND_1"/>
    <property type="match status" value="1"/>
</dbReference>
<dbReference type="InterPro" id="IPR014001">
    <property type="entry name" value="Helicase_ATP-bd"/>
</dbReference>
<feature type="binding site" evidence="12">
    <location>
        <position position="505"/>
    </location>
    <ligand>
        <name>Zn(2+)</name>
        <dbReference type="ChEBI" id="CHEBI:29105"/>
        <label>1</label>
    </ligand>
</feature>
<reference evidence="15" key="1">
    <citation type="submission" date="2012-09" db="EMBL/GenBank/DDBJ databases">
        <title>Metagenomic Characterization of a Microbial Community in Wastewater Detects High Levels of Antibiotic Resistance.</title>
        <authorList>
            <person name="Abrams M."/>
            <person name="Caldwell A."/>
            <person name="Vandaei E."/>
            <person name="Lee W."/>
            <person name="Perrott J."/>
            <person name="Khan S.Y."/>
            <person name="Ta J."/>
            <person name="Romero D."/>
            <person name="Nguyen V."/>
            <person name="Pourmand N."/>
            <person name="Ouverney C.C."/>
        </authorList>
    </citation>
    <scope>NUCLEOTIDE SEQUENCE</scope>
</reference>
<dbReference type="InterPro" id="IPR036390">
    <property type="entry name" value="WH_DNA-bd_sf"/>
</dbReference>
<dbReference type="InterPro" id="IPR040498">
    <property type="entry name" value="PriA_CRR"/>
</dbReference>
<organism evidence="15">
    <name type="scientific">uncultured bacterium A1Q1_fos_291</name>
    <dbReference type="NCBI Taxonomy" id="1256570"/>
    <lineage>
        <taxon>Bacteria</taxon>
        <taxon>environmental samples</taxon>
    </lineage>
</organism>
<dbReference type="InterPro" id="IPR011545">
    <property type="entry name" value="DEAD/DEAH_box_helicase_dom"/>
</dbReference>
<dbReference type="Pfam" id="PF00271">
    <property type="entry name" value="Helicase_C"/>
    <property type="match status" value="1"/>
</dbReference>
<dbReference type="NCBIfam" id="TIGR00595">
    <property type="entry name" value="priA"/>
    <property type="match status" value="1"/>
</dbReference>
<evidence type="ECO:0000256" key="12">
    <source>
        <dbReference type="HAMAP-Rule" id="MF_00983"/>
    </source>
</evidence>
<keyword evidence="4 12" id="KW-0547">Nucleotide-binding</keyword>
<dbReference type="PROSITE" id="PS51194">
    <property type="entry name" value="HELICASE_CTER"/>
    <property type="match status" value="1"/>
</dbReference>
<feature type="binding site" evidence="12">
    <location>
        <position position="495"/>
    </location>
    <ligand>
        <name>Zn(2+)</name>
        <dbReference type="ChEBI" id="CHEBI:29105"/>
        <label>2</label>
    </ligand>
</feature>
<dbReference type="Pfam" id="PF18319">
    <property type="entry name" value="Zn_ribbon_PriA"/>
    <property type="match status" value="1"/>
</dbReference>
<dbReference type="GO" id="GO:0006270">
    <property type="term" value="P:DNA replication initiation"/>
    <property type="evidence" value="ECO:0007669"/>
    <property type="project" value="TreeGrafter"/>
</dbReference>
<dbReference type="GO" id="GO:0005524">
    <property type="term" value="F:ATP binding"/>
    <property type="evidence" value="ECO:0007669"/>
    <property type="project" value="UniProtKB-UniRule"/>
</dbReference>
<keyword evidence="10 12" id="KW-0413">Isomerase</keyword>
<evidence type="ECO:0000256" key="3">
    <source>
        <dbReference type="ARBA" id="ARBA00022723"/>
    </source>
</evidence>
<evidence type="ECO:0000256" key="10">
    <source>
        <dbReference type="ARBA" id="ARBA00023235"/>
    </source>
</evidence>
<feature type="binding site" evidence="12">
    <location>
        <position position="465"/>
    </location>
    <ligand>
        <name>Zn(2+)</name>
        <dbReference type="ChEBI" id="CHEBI:29105"/>
        <label>1</label>
    </ligand>
</feature>
<proteinExistence type="inferred from homology"/>
<evidence type="ECO:0000256" key="11">
    <source>
        <dbReference type="ARBA" id="ARBA00048988"/>
    </source>
</evidence>
<keyword evidence="7 12" id="KW-0862">Zinc</keyword>
<dbReference type="Pfam" id="PF00270">
    <property type="entry name" value="DEAD"/>
    <property type="match status" value="1"/>
</dbReference>
<dbReference type="GO" id="GO:0008270">
    <property type="term" value="F:zinc ion binding"/>
    <property type="evidence" value="ECO:0007669"/>
    <property type="project" value="UniProtKB-UniRule"/>
</dbReference>
<evidence type="ECO:0000256" key="7">
    <source>
        <dbReference type="ARBA" id="ARBA00022833"/>
    </source>
</evidence>
<feature type="binding site" evidence="12">
    <location>
        <position position="477"/>
    </location>
    <ligand>
        <name>Zn(2+)</name>
        <dbReference type="ChEBI" id="CHEBI:29105"/>
        <label>2</label>
    </ligand>
</feature>
<dbReference type="Pfam" id="PF18074">
    <property type="entry name" value="PriA_C"/>
    <property type="match status" value="1"/>
</dbReference>
<comment type="catalytic activity">
    <reaction evidence="11 12">
        <text>ATP + H2O = ADP + phosphate + H(+)</text>
        <dbReference type="Rhea" id="RHEA:13065"/>
        <dbReference type="ChEBI" id="CHEBI:15377"/>
        <dbReference type="ChEBI" id="CHEBI:15378"/>
        <dbReference type="ChEBI" id="CHEBI:30616"/>
        <dbReference type="ChEBI" id="CHEBI:43474"/>
        <dbReference type="ChEBI" id="CHEBI:456216"/>
        <dbReference type="EC" id="5.6.2.4"/>
    </reaction>
</comment>
<dbReference type="SUPFAM" id="SSF52540">
    <property type="entry name" value="P-loop containing nucleoside triphosphate hydrolases"/>
    <property type="match status" value="2"/>
</dbReference>
<dbReference type="InterPro" id="IPR042115">
    <property type="entry name" value="PriA_3primeBD_sf"/>
</dbReference>
<feature type="domain" description="Helicase ATP-binding" evidence="13">
    <location>
        <begin position="238"/>
        <end position="403"/>
    </location>
</feature>
<dbReference type="FunFam" id="3.40.1440.60:FF:000001">
    <property type="entry name" value="Primosomal protein N"/>
    <property type="match status" value="1"/>
</dbReference>
<feature type="binding site" evidence="12">
    <location>
        <position position="474"/>
    </location>
    <ligand>
        <name>Zn(2+)</name>
        <dbReference type="ChEBI" id="CHEBI:29105"/>
        <label>2</label>
    </ligand>
</feature>
<feature type="binding site" evidence="12">
    <location>
        <position position="468"/>
    </location>
    <ligand>
        <name>Zn(2+)</name>
        <dbReference type="ChEBI" id="CHEBI:29105"/>
        <label>1</label>
    </ligand>
</feature>
<keyword evidence="9 12" id="KW-0238">DNA-binding</keyword>
<dbReference type="PANTHER" id="PTHR30580:SF0">
    <property type="entry name" value="PRIMOSOMAL PROTEIN N"/>
    <property type="match status" value="1"/>
</dbReference>
<dbReference type="HAMAP" id="MF_00983">
    <property type="entry name" value="PriA"/>
    <property type="match status" value="1"/>
</dbReference>
<dbReference type="InterPro" id="IPR001650">
    <property type="entry name" value="Helicase_C-like"/>
</dbReference>
<evidence type="ECO:0000256" key="6">
    <source>
        <dbReference type="ARBA" id="ARBA00022806"/>
    </source>
</evidence>
<dbReference type="GO" id="GO:0016887">
    <property type="term" value="F:ATP hydrolysis activity"/>
    <property type="evidence" value="ECO:0007669"/>
    <property type="project" value="RHEA"/>
</dbReference>
<dbReference type="CDD" id="cd17929">
    <property type="entry name" value="DEXHc_priA"/>
    <property type="match status" value="1"/>
</dbReference>
<keyword evidence="6 12" id="KW-0347">Helicase</keyword>
<dbReference type="Gene3D" id="3.40.1440.60">
    <property type="entry name" value="PriA, 3(prime) DNA-binding domain"/>
    <property type="match status" value="1"/>
</dbReference>
<dbReference type="FunFam" id="3.40.50.300:FF:000489">
    <property type="entry name" value="Primosome assembly protein PriA"/>
    <property type="match status" value="1"/>
</dbReference>
<evidence type="ECO:0000256" key="2">
    <source>
        <dbReference type="ARBA" id="ARBA00022705"/>
    </source>
</evidence>
<dbReference type="EC" id="5.6.2.4" evidence="12"/>
<dbReference type="Gene3D" id="3.40.50.300">
    <property type="entry name" value="P-loop containing nucleotide triphosphate hydrolases"/>
    <property type="match status" value="2"/>
</dbReference>
<dbReference type="GO" id="GO:1990077">
    <property type="term" value="C:primosome complex"/>
    <property type="evidence" value="ECO:0007669"/>
    <property type="project" value="UniProtKB-UniRule"/>
</dbReference>
<dbReference type="GO" id="GO:0043138">
    <property type="term" value="F:3'-5' DNA helicase activity"/>
    <property type="evidence" value="ECO:0007669"/>
    <property type="project" value="UniProtKB-EC"/>
</dbReference>
<dbReference type="GO" id="GO:0006269">
    <property type="term" value="P:DNA replication, synthesis of primer"/>
    <property type="evidence" value="ECO:0007669"/>
    <property type="project" value="UniProtKB-KW"/>
</dbReference>
<dbReference type="SMART" id="SM00490">
    <property type="entry name" value="HELICc"/>
    <property type="match status" value="1"/>
</dbReference>
<comment type="function">
    <text evidence="12">Initiates the restart of stalled replication forks, which reloads the replicative helicase on sites other than the origin of replication. Recognizes and binds to abandoned replication forks and remodels them to uncover a helicase loading site. Promotes assembly of the primosome at these replication forks.</text>
</comment>
<comment type="subunit">
    <text evidence="12">Component of the replication restart primosome.</text>
</comment>
<protein>
    <recommendedName>
        <fullName evidence="12">Replication restart protein PriA</fullName>
    </recommendedName>
    <alternativeName>
        <fullName evidence="12">ATP-dependent DNA helicase PriA</fullName>
        <ecNumber evidence="12">5.6.2.4</ecNumber>
    </alternativeName>
    <alternativeName>
        <fullName evidence="12">DNA 3'-5' helicase PriA</fullName>
    </alternativeName>
</protein>
<dbReference type="GO" id="GO:0006310">
    <property type="term" value="P:DNA recombination"/>
    <property type="evidence" value="ECO:0007669"/>
    <property type="project" value="InterPro"/>
</dbReference>
<keyword evidence="2 12" id="KW-0235">DNA replication</keyword>
<comment type="cofactor">
    <cofactor evidence="12">
        <name>Zn(2+)</name>
        <dbReference type="ChEBI" id="CHEBI:29105"/>
    </cofactor>
    <text evidence="12">Binds 2 zinc ions per subunit.</text>
</comment>
<dbReference type="AlphaFoldDB" id="L7VY92"/>
<dbReference type="SUPFAM" id="SSF46785">
    <property type="entry name" value="Winged helix' DNA-binding domain"/>
    <property type="match status" value="1"/>
</dbReference>
<keyword evidence="8 12" id="KW-0067">ATP-binding</keyword>